<proteinExistence type="inferred from homology"/>
<evidence type="ECO:0000256" key="6">
    <source>
        <dbReference type="ARBA" id="ARBA00022840"/>
    </source>
</evidence>
<sequence length="400" mass="45201">MKFLREVKKEKIKGKTCLLRLDLNIEKNELKDSLRLERAAESTRFLLKIGCRVVILSYKGQLDIGKVQRDKFYRRSYSLRPVTRELSRKLRQSIDFVDDLNPKNWERKVNQSKRRIVVLENLRFYGEENKNSIPFAHLLASLGDFYVNDAFSMSHRQQTSLCAITRFLPSYAGIGLEKELVSLNHVLKNYKKPLVLVLGGAKVSDKAGVIENLYPKTKHILCGGGVANTFLFSQNIPVGNSLVDRKIASQNIYNRFKNKIILPSDVVIKSGAILDIGPKTTDEYSRLIKKAGTIVWGGPMGHFEDKKFAKGTFEIAKTILKSKCFAVIGGGETTTAFRKVARMDADQNADKRRYISDNLRRNQRKSASVFLSTGGGAMLEYLAGRKLPALQALDDSNMRM</sequence>
<reference evidence="9 10" key="1">
    <citation type="journal article" date="2015" name="Nature">
        <title>rRNA introns, odd ribosomes, and small enigmatic genomes across a large radiation of phyla.</title>
        <authorList>
            <person name="Brown C.T."/>
            <person name="Hug L.A."/>
            <person name="Thomas B.C."/>
            <person name="Sharon I."/>
            <person name="Castelle C.J."/>
            <person name="Singh A."/>
            <person name="Wilkins M.J."/>
            <person name="Williams K.H."/>
            <person name="Banfield J.F."/>
        </authorList>
    </citation>
    <scope>NUCLEOTIDE SEQUENCE [LARGE SCALE GENOMIC DNA]</scope>
</reference>
<dbReference type="EC" id="2.7.2.3" evidence="2 8"/>
<dbReference type="Pfam" id="PF00162">
    <property type="entry name" value="PGK"/>
    <property type="match status" value="1"/>
</dbReference>
<evidence type="ECO:0000313" key="10">
    <source>
        <dbReference type="Proteomes" id="UP000034810"/>
    </source>
</evidence>
<gene>
    <name evidence="9" type="ORF">UV58_C0024G0007</name>
</gene>
<dbReference type="PRINTS" id="PR00477">
    <property type="entry name" value="PHGLYCKINASE"/>
</dbReference>
<comment type="similarity">
    <text evidence="8">Belongs to the phosphoglycerate kinase family.</text>
</comment>
<dbReference type="GO" id="GO:0006094">
    <property type="term" value="P:gluconeogenesis"/>
    <property type="evidence" value="ECO:0007669"/>
    <property type="project" value="TreeGrafter"/>
</dbReference>
<name>A0A0G1F340_9BACT</name>
<comment type="catalytic activity">
    <reaction evidence="1 8">
        <text>(2R)-3-phosphoglycerate + ATP = (2R)-3-phospho-glyceroyl phosphate + ADP</text>
        <dbReference type="Rhea" id="RHEA:14801"/>
        <dbReference type="ChEBI" id="CHEBI:30616"/>
        <dbReference type="ChEBI" id="CHEBI:57604"/>
        <dbReference type="ChEBI" id="CHEBI:58272"/>
        <dbReference type="ChEBI" id="CHEBI:456216"/>
        <dbReference type="EC" id="2.7.2.3"/>
    </reaction>
</comment>
<evidence type="ECO:0000256" key="3">
    <source>
        <dbReference type="ARBA" id="ARBA00022679"/>
    </source>
</evidence>
<dbReference type="Proteomes" id="UP000034810">
    <property type="component" value="Unassembled WGS sequence"/>
</dbReference>
<evidence type="ECO:0000313" key="9">
    <source>
        <dbReference type="EMBL" id="KKS81283.1"/>
    </source>
</evidence>
<dbReference type="EMBL" id="LCFA01000024">
    <property type="protein sequence ID" value="KKS81283.1"/>
    <property type="molecule type" value="Genomic_DNA"/>
</dbReference>
<evidence type="ECO:0000256" key="7">
    <source>
        <dbReference type="PIRSR" id="PIRSR000724-2"/>
    </source>
</evidence>
<dbReference type="GO" id="GO:0006096">
    <property type="term" value="P:glycolytic process"/>
    <property type="evidence" value="ECO:0007669"/>
    <property type="project" value="InterPro"/>
</dbReference>
<keyword evidence="5 8" id="KW-0418">Kinase</keyword>
<dbReference type="AlphaFoldDB" id="A0A0G1F340"/>
<feature type="binding site" evidence="7">
    <location>
        <position position="206"/>
    </location>
    <ligand>
        <name>ATP</name>
        <dbReference type="ChEBI" id="CHEBI:30616"/>
    </ligand>
</feature>
<dbReference type="PANTHER" id="PTHR11406">
    <property type="entry name" value="PHOSPHOGLYCERATE KINASE"/>
    <property type="match status" value="1"/>
</dbReference>
<keyword evidence="4" id="KW-0547">Nucleotide-binding</keyword>
<protein>
    <recommendedName>
        <fullName evidence="2 8">Phosphoglycerate kinase</fullName>
        <ecNumber evidence="2 8">2.7.2.3</ecNumber>
    </recommendedName>
</protein>
<organism evidence="9 10">
    <name type="scientific">Candidatus Wolfebacteria bacterium GW2011_GWC1_43_10</name>
    <dbReference type="NCBI Taxonomy" id="1619011"/>
    <lineage>
        <taxon>Bacteria</taxon>
        <taxon>Candidatus Wolfeibacteriota</taxon>
    </lineage>
</organism>
<dbReference type="GO" id="GO:0005829">
    <property type="term" value="C:cytosol"/>
    <property type="evidence" value="ECO:0007669"/>
    <property type="project" value="TreeGrafter"/>
</dbReference>
<evidence type="ECO:0000256" key="8">
    <source>
        <dbReference type="RuleBase" id="RU000532"/>
    </source>
</evidence>
<comment type="caution">
    <text evidence="9">The sequence shown here is derived from an EMBL/GenBank/DDBJ whole genome shotgun (WGS) entry which is preliminary data.</text>
</comment>
<dbReference type="InterPro" id="IPR036043">
    <property type="entry name" value="Phosphoglycerate_kinase_sf"/>
</dbReference>
<dbReference type="PIRSF" id="PIRSF000724">
    <property type="entry name" value="Pgk"/>
    <property type="match status" value="1"/>
</dbReference>
<dbReference type="SUPFAM" id="SSF53748">
    <property type="entry name" value="Phosphoglycerate kinase"/>
    <property type="match status" value="1"/>
</dbReference>
<feature type="binding site" evidence="7">
    <location>
        <position position="304"/>
    </location>
    <ligand>
        <name>ATP</name>
        <dbReference type="ChEBI" id="CHEBI:30616"/>
    </ligand>
</feature>
<accession>A0A0G1F340</accession>
<evidence type="ECO:0000256" key="4">
    <source>
        <dbReference type="ARBA" id="ARBA00022741"/>
    </source>
</evidence>
<dbReference type="PATRIC" id="fig|1619011.3.peg.691"/>
<dbReference type="GO" id="GO:0005524">
    <property type="term" value="F:ATP binding"/>
    <property type="evidence" value="ECO:0007669"/>
    <property type="project" value="UniProtKB-KW"/>
</dbReference>
<evidence type="ECO:0000256" key="2">
    <source>
        <dbReference type="ARBA" id="ARBA00013061"/>
    </source>
</evidence>
<evidence type="ECO:0000256" key="5">
    <source>
        <dbReference type="ARBA" id="ARBA00022777"/>
    </source>
</evidence>
<dbReference type="GO" id="GO:0043531">
    <property type="term" value="F:ADP binding"/>
    <property type="evidence" value="ECO:0007669"/>
    <property type="project" value="TreeGrafter"/>
</dbReference>
<dbReference type="GO" id="GO:0004618">
    <property type="term" value="F:phosphoglycerate kinase activity"/>
    <property type="evidence" value="ECO:0007669"/>
    <property type="project" value="UniProtKB-EC"/>
</dbReference>
<keyword evidence="6 7" id="KW-0067">ATP-binding</keyword>
<dbReference type="PANTHER" id="PTHR11406:SF23">
    <property type="entry name" value="PHOSPHOGLYCERATE KINASE 1, CHLOROPLASTIC-RELATED"/>
    <property type="match status" value="1"/>
</dbReference>
<dbReference type="InterPro" id="IPR015824">
    <property type="entry name" value="Phosphoglycerate_kinase_N"/>
</dbReference>
<dbReference type="Gene3D" id="3.40.50.1260">
    <property type="entry name" value="Phosphoglycerate kinase, N-terminal domain"/>
    <property type="match status" value="3"/>
</dbReference>
<evidence type="ECO:0000256" key="1">
    <source>
        <dbReference type="ARBA" id="ARBA00000642"/>
    </source>
</evidence>
<keyword evidence="3 8" id="KW-0808">Transferase</keyword>
<dbReference type="InterPro" id="IPR001576">
    <property type="entry name" value="Phosphoglycerate_kinase"/>
</dbReference>